<keyword evidence="4 6" id="KW-1133">Transmembrane helix</keyword>
<dbReference type="PANTHER" id="PTHR35007">
    <property type="entry name" value="INTEGRAL MEMBRANE PROTEIN-RELATED"/>
    <property type="match status" value="1"/>
</dbReference>
<sequence length="296" mass="33336">MILSTSSIALILGIAFGVSILLVSYSVRKLKSEVPREEREYMDPLPPALRMTWPLITFIEYHFCSRIPSGWLEKTHKRLQETGVGYMLTAEQYYAVRIFSTIVAFGLTLFSLHALDISSPGTLVGITLLGNFYPQIWLRDVRNRREKEILKALPVYLDFITLAVEAGLNLTGAIKQAMDKGPAGALRNEFQMITRDLRAGVPRADALRRMENRLNMKAITSFVGTVIQAEKMGASVGSALRVQSQQRRIERFQRAEKLAMEAPVKLILPLIAFIFPVTFIVLAFPIVVKFMQEGML</sequence>
<dbReference type="RefSeq" id="WP_119736924.1">
    <property type="nucleotide sequence ID" value="NZ_QYUN01000002.1"/>
</dbReference>
<gene>
    <name evidence="8" type="ORF">D3870_04210</name>
</gene>
<evidence type="ECO:0000256" key="1">
    <source>
        <dbReference type="ARBA" id="ARBA00004651"/>
    </source>
</evidence>
<evidence type="ECO:0000313" key="8">
    <source>
        <dbReference type="EMBL" id="RJG05326.1"/>
    </source>
</evidence>
<dbReference type="EMBL" id="QYUN01000002">
    <property type="protein sequence ID" value="RJG05326.1"/>
    <property type="molecule type" value="Genomic_DNA"/>
</dbReference>
<dbReference type="InterPro" id="IPR018076">
    <property type="entry name" value="T2SS_GspF_dom"/>
</dbReference>
<feature type="transmembrane region" description="Helical" evidence="6">
    <location>
        <begin position="121"/>
        <end position="138"/>
    </location>
</feature>
<keyword evidence="5 6" id="KW-0472">Membrane</keyword>
<keyword evidence="3 6" id="KW-0812">Transmembrane</keyword>
<evidence type="ECO:0000256" key="6">
    <source>
        <dbReference type="SAM" id="Phobius"/>
    </source>
</evidence>
<evidence type="ECO:0000256" key="5">
    <source>
        <dbReference type="ARBA" id="ARBA00023136"/>
    </source>
</evidence>
<evidence type="ECO:0000256" key="3">
    <source>
        <dbReference type="ARBA" id="ARBA00022692"/>
    </source>
</evidence>
<feature type="transmembrane region" description="Helical" evidence="6">
    <location>
        <begin position="94"/>
        <end position="115"/>
    </location>
</feature>
<feature type="transmembrane region" description="Helical" evidence="6">
    <location>
        <begin position="6"/>
        <end position="27"/>
    </location>
</feature>
<dbReference type="AlphaFoldDB" id="A0A418WYN2"/>
<reference evidence="8 9" key="1">
    <citation type="submission" date="2018-09" db="EMBL/GenBank/DDBJ databases">
        <authorList>
            <person name="Zhu H."/>
        </authorList>
    </citation>
    <scope>NUCLEOTIDE SEQUENCE [LARGE SCALE GENOMIC DNA]</scope>
    <source>
        <strain evidence="8 9">K2R10-39</strain>
    </source>
</reference>
<evidence type="ECO:0000259" key="7">
    <source>
        <dbReference type="Pfam" id="PF00482"/>
    </source>
</evidence>
<dbReference type="Pfam" id="PF00482">
    <property type="entry name" value="T2SSF"/>
    <property type="match status" value="1"/>
</dbReference>
<dbReference type="Proteomes" id="UP000285190">
    <property type="component" value="Unassembled WGS sequence"/>
</dbReference>
<dbReference type="PANTHER" id="PTHR35007:SF2">
    <property type="entry name" value="PILUS ASSEMBLE PROTEIN"/>
    <property type="match status" value="1"/>
</dbReference>
<proteinExistence type="predicted"/>
<keyword evidence="9" id="KW-1185">Reference proteome</keyword>
<dbReference type="OrthoDB" id="9810662at2"/>
<protein>
    <submittedName>
        <fullName evidence="8">Type II secretion system F family protein</fullName>
    </submittedName>
</protein>
<comment type="caution">
    <text evidence="8">The sequence shown here is derived from an EMBL/GenBank/DDBJ whole genome shotgun (WGS) entry which is preliminary data.</text>
</comment>
<accession>A0A418WYN2</accession>
<keyword evidence="2" id="KW-1003">Cell membrane</keyword>
<feature type="transmembrane region" description="Helical" evidence="6">
    <location>
        <begin position="266"/>
        <end position="288"/>
    </location>
</feature>
<name>A0A418WYN2_9BURK</name>
<dbReference type="GO" id="GO:0005886">
    <property type="term" value="C:plasma membrane"/>
    <property type="evidence" value="ECO:0007669"/>
    <property type="project" value="UniProtKB-SubCell"/>
</dbReference>
<evidence type="ECO:0000256" key="4">
    <source>
        <dbReference type="ARBA" id="ARBA00022989"/>
    </source>
</evidence>
<comment type="subcellular location">
    <subcellularLocation>
        <location evidence="1">Cell membrane</location>
        <topology evidence="1">Multi-pass membrane protein</topology>
    </subcellularLocation>
</comment>
<evidence type="ECO:0000313" key="9">
    <source>
        <dbReference type="Proteomes" id="UP000285190"/>
    </source>
</evidence>
<evidence type="ECO:0000256" key="2">
    <source>
        <dbReference type="ARBA" id="ARBA00022475"/>
    </source>
</evidence>
<organism evidence="8 9">
    <name type="scientific">Noviherbaspirillum cavernae</name>
    <dbReference type="NCBI Taxonomy" id="2320862"/>
    <lineage>
        <taxon>Bacteria</taxon>
        <taxon>Pseudomonadati</taxon>
        <taxon>Pseudomonadota</taxon>
        <taxon>Betaproteobacteria</taxon>
        <taxon>Burkholderiales</taxon>
        <taxon>Oxalobacteraceae</taxon>
        <taxon>Noviherbaspirillum</taxon>
    </lineage>
</organism>
<feature type="domain" description="Type II secretion system protein GspF" evidence="7">
    <location>
        <begin position="157"/>
        <end position="282"/>
    </location>
</feature>